<evidence type="ECO:0000313" key="3">
    <source>
        <dbReference type="Proteomes" id="UP001589844"/>
    </source>
</evidence>
<evidence type="ECO:0000313" key="2">
    <source>
        <dbReference type="EMBL" id="MFC0349185.1"/>
    </source>
</evidence>
<organism evidence="2 3">
    <name type="scientific">Undibacterium danionis</name>
    <dbReference type="NCBI Taxonomy" id="1812100"/>
    <lineage>
        <taxon>Bacteria</taxon>
        <taxon>Pseudomonadati</taxon>
        <taxon>Pseudomonadota</taxon>
        <taxon>Betaproteobacteria</taxon>
        <taxon>Burkholderiales</taxon>
        <taxon>Oxalobacteraceae</taxon>
        <taxon>Undibacterium</taxon>
    </lineage>
</organism>
<comment type="caution">
    <text evidence="2">The sequence shown here is derived from an EMBL/GenBank/DDBJ whole genome shotgun (WGS) entry which is preliminary data.</text>
</comment>
<keyword evidence="1" id="KW-0472">Membrane</keyword>
<gene>
    <name evidence="2" type="ORF">ACFFJH_05165</name>
</gene>
<dbReference type="RefSeq" id="WP_390210581.1">
    <property type="nucleotide sequence ID" value="NZ_JBHLXJ010000004.1"/>
</dbReference>
<reference evidence="2 3" key="1">
    <citation type="submission" date="2024-09" db="EMBL/GenBank/DDBJ databases">
        <authorList>
            <person name="Sun Q."/>
            <person name="Mori K."/>
        </authorList>
    </citation>
    <scope>NUCLEOTIDE SEQUENCE [LARGE SCALE GENOMIC DNA]</scope>
    <source>
        <strain evidence="2 3">CCM 8677</strain>
    </source>
</reference>
<sequence length="49" mass="5431">MIEQKQDNLDTEKNIDDGSPKFGRLLIVLLFAVAVIVAITFATEAYYGV</sequence>
<dbReference type="EMBL" id="JBHLXJ010000004">
    <property type="protein sequence ID" value="MFC0349185.1"/>
    <property type="molecule type" value="Genomic_DNA"/>
</dbReference>
<feature type="transmembrane region" description="Helical" evidence="1">
    <location>
        <begin position="25"/>
        <end position="47"/>
    </location>
</feature>
<keyword evidence="1" id="KW-1133">Transmembrane helix</keyword>
<keyword evidence="3" id="KW-1185">Reference proteome</keyword>
<evidence type="ECO:0000256" key="1">
    <source>
        <dbReference type="SAM" id="Phobius"/>
    </source>
</evidence>
<name>A0ABV6ICG8_9BURK</name>
<proteinExistence type="predicted"/>
<keyword evidence="1" id="KW-0812">Transmembrane</keyword>
<protein>
    <submittedName>
        <fullName evidence="2">Uncharacterized protein</fullName>
    </submittedName>
</protein>
<accession>A0ABV6ICG8</accession>
<dbReference type="Proteomes" id="UP001589844">
    <property type="component" value="Unassembled WGS sequence"/>
</dbReference>